<dbReference type="Gene3D" id="3.20.70.20">
    <property type="match status" value="1"/>
</dbReference>
<evidence type="ECO:0000313" key="2">
    <source>
        <dbReference type="Proteomes" id="UP000005959"/>
    </source>
</evidence>
<evidence type="ECO:0000313" key="1">
    <source>
        <dbReference type="EMBL" id="EHM45573.1"/>
    </source>
</evidence>
<dbReference type="SUPFAM" id="SSF51998">
    <property type="entry name" value="PFL-like glycyl radical enzymes"/>
    <property type="match status" value="1"/>
</dbReference>
<dbReference type="PIRSF" id="PIRSF028991">
    <property type="entry name" value="Glycl_rad_HI0521_prd"/>
    <property type="match status" value="1"/>
</dbReference>
<dbReference type="AlphaFoldDB" id="G9Y3B0"/>
<dbReference type="NCBIfam" id="TIGR04040">
    <property type="entry name" value="glycyl_YjjI"/>
    <property type="match status" value="1"/>
</dbReference>
<organism evidence="1 2">
    <name type="scientific">Hafnia alvei ATCC 51873</name>
    <dbReference type="NCBI Taxonomy" id="1002364"/>
    <lineage>
        <taxon>Bacteria</taxon>
        <taxon>Pseudomonadati</taxon>
        <taxon>Pseudomonadota</taxon>
        <taxon>Gammaproteobacteria</taxon>
        <taxon>Enterobacterales</taxon>
        <taxon>Hafniaceae</taxon>
        <taxon>Hafnia</taxon>
    </lineage>
</organism>
<name>G9Y3B0_HAFAL</name>
<dbReference type="PATRIC" id="fig|1002364.3.peg.1024"/>
<dbReference type="EMBL" id="AGCI01000017">
    <property type="protein sequence ID" value="EHM45573.1"/>
    <property type="molecule type" value="Genomic_DNA"/>
</dbReference>
<gene>
    <name evidence="1" type="ORF">HMPREF0454_01112</name>
</gene>
<dbReference type="Pfam" id="PF11230">
    <property type="entry name" value="YjjI-like"/>
    <property type="match status" value="1"/>
</dbReference>
<comment type="caution">
    <text evidence="1">The sequence shown here is derived from an EMBL/GenBank/DDBJ whole genome shotgun (WGS) entry which is preliminary data.</text>
</comment>
<protein>
    <submittedName>
        <fullName evidence="1">Glycine radical enzyme, YjjI family</fullName>
    </submittedName>
</protein>
<sequence>MTVKQDYCPQRGVMTNSTDTTSLPSFLQRCQQIATSETLSPEQKRHFLALEAENALPYPSLPPEARQALDDGVICDMFEGHAPYKPRYVLPDYVKFLAQGSEYLELEPAQDFDDALNMLCILYHHVPSVTSMPVFLGHLDSLLLPYVGILTENELYIRIKRFWRYLDRTLPDAFMHANIGPSDNILTRLILRVDAELKQVAPNLTFIYDPQITPQSLLLQAASNICECSKPHIANGPIHDSIFTKNGYGIVSCYNSLPLAGGGNTLVRINLKQVALRSESSEDFFTHQLPYYCRQQIEIINARTDFLYNQSNFFTQSFLVSEGLIDPQRFVPMFGIYALAEAVNILMEKDRLTGSYGENDAANQLGYRISNQLAEFVAQTPVQHGWKQRAMLHAQSGISSDIGTTPGARIPYGTEPDPVTHLMTVAPHHAYYTSGISDILTLEETIKRNPEAMMQLCLGGFAAGMREFSANVCGNDLVRITGYMVRLSDIEKFKAEGSRLNTTWLGEEAAKNTGIMQRQPRVISHEQTMRFGK</sequence>
<reference evidence="1 2" key="1">
    <citation type="submission" date="2011-08" db="EMBL/GenBank/DDBJ databases">
        <authorList>
            <person name="Weinstock G."/>
            <person name="Sodergren E."/>
            <person name="Clifton S."/>
            <person name="Fulton L."/>
            <person name="Fulton B."/>
            <person name="Courtney L."/>
            <person name="Fronick C."/>
            <person name="Harrison M."/>
            <person name="Strong C."/>
            <person name="Farmer C."/>
            <person name="Delahaunty K."/>
            <person name="Markovic C."/>
            <person name="Hall O."/>
            <person name="Minx P."/>
            <person name="Tomlinson C."/>
            <person name="Mitreva M."/>
            <person name="Hou S."/>
            <person name="Chen J."/>
            <person name="Wollam A."/>
            <person name="Pepin K.H."/>
            <person name="Johnson M."/>
            <person name="Bhonagiri V."/>
            <person name="Zhang X."/>
            <person name="Suruliraj S."/>
            <person name="Warren W."/>
            <person name="Chinwalla A."/>
            <person name="Mardis E.R."/>
            <person name="Wilson R.K."/>
        </authorList>
    </citation>
    <scope>NUCLEOTIDE SEQUENCE [LARGE SCALE GENOMIC DNA]</scope>
    <source>
        <strain evidence="1 2">ATCC 51873</strain>
    </source>
</reference>
<dbReference type="Proteomes" id="UP000005959">
    <property type="component" value="Unassembled WGS sequence"/>
</dbReference>
<proteinExistence type="predicted"/>
<accession>G9Y3B0</accession>
<dbReference type="HOGENOM" id="CLU_046504_1_0_6"/>
<dbReference type="InterPro" id="IPR016905">
    <property type="entry name" value="Glycyl_radical_YjjI-like"/>
</dbReference>